<sequence>MKRLLASQRLAFRIARREAWRYKGRSALSITLLGLPLLGVAIGASAFDTVTLDAEQEVEQYVGTNDAYIEEVYPGLPISQHTWDESYPWWDWEDADTDEEPPGITEGGILNQLPIGTRITPYSTWPGSAEQAEVETPSGIGEIGVIGYDLSHPNYEAAGFTYLEGSAPIRDQIVLTEDAAAHLEVGVGDTVTFLAGLSGEEHEVSGIVEIPWDINGEYAIASFFPNDTTGWLVDTPEAFTPEDASALNEVGLTVWSGALLDTPPTTPEGMYYEDPMDSFYLTLYALIVVSVVMEVILLAGPAFAISAKRRTREFALMSANGATPRQIRGVVLAGGILFGIIAAVVAVLIGIGVVAVGRPLLEQLVGHRTPGLETLPWLQGLLVLAAIATGLLSALAAAISASRINVVAALMGRTPNRKGSKRWLVIGLVMVAGGLVAGFAGISIWNMPLMASAIVLLQLGLVACTPALLAVTAKLGRWMPLAPRMALREAGRNRGSAAPAIAAVLGVVAAGMAFTLTMAADNVRNEAGQERMLPEGTASLVLYNETEEYDPETGEPIGDPDWESGLAESEARLAQHLDDLELIPVNAVGESQTCGKEADFREGAEIWCWLQLVRPDENMCVYWELPTETEEQIAVAVEQARQDPHCDEESDAYGYGMYDVPATTDPAVVAAYTGLDGDELDAAVAVLEDGGVLVADKWAVTAEGTVVFTQEVSEMVEEEGTASEPKVYEVEVPAMAVHKDLLGYGGVMFSPGAAELVGMEPSVWSQRYLIETSTPIDGTLREAISADMRAKLSDDSVSAGFSVADYRDTETLYILLAVAGLCALITLGSTAVSTGLIIAEQTKDMTTLGAVGAAPGLRKRFAMWQTTMIAVFGTLMGTFAGLIGYALIREALNRPMTNSYPFETLYGWELPWTSFAIMLVAVPVIAAVGALLFTKARLPSERRLT</sequence>
<evidence type="ECO:0000256" key="3">
    <source>
        <dbReference type="ARBA" id="ARBA00022692"/>
    </source>
</evidence>
<feature type="domain" description="ABC3 transporter permease C-terminal" evidence="8">
    <location>
        <begin position="300"/>
        <end position="405"/>
    </location>
</feature>
<dbReference type="EMBL" id="JAGFNP010000005">
    <property type="protein sequence ID" value="MBO3733656.1"/>
    <property type="molecule type" value="Genomic_DNA"/>
</dbReference>
<comment type="caution">
    <text evidence="9">The sequence shown here is derived from an EMBL/GenBank/DDBJ whole genome shotgun (WGS) entry which is preliminary data.</text>
</comment>
<evidence type="ECO:0000259" key="8">
    <source>
        <dbReference type="Pfam" id="PF02687"/>
    </source>
</evidence>
<feature type="transmembrane region" description="Helical" evidence="7">
    <location>
        <begin position="868"/>
        <end position="888"/>
    </location>
</feature>
<comment type="similarity">
    <text evidence="6">Belongs to the ABC-4 integral membrane protein family.</text>
</comment>
<feature type="transmembrane region" description="Helical" evidence="7">
    <location>
        <begin position="327"/>
        <end position="357"/>
    </location>
</feature>
<name>A0ABS3U4F8_9ACTN</name>
<feature type="transmembrane region" description="Helical" evidence="7">
    <location>
        <begin position="423"/>
        <end position="445"/>
    </location>
</feature>
<accession>A0ABS3U4F8</accession>
<proteinExistence type="inferred from homology"/>
<evidence type="ECO:0000256" key="2">
    <source>
        <dbReference type="ARBA" id="ARBA00022475"/>
    </source>
</evidence>
<keyword evidence="5 7" id="KW-0472">Membrane</keyword>
<evidence type="ECO:0000313" key="10">
    <source>
        <dbReference type="Proteomes" id="UP000681341"/>
    </source>
</evidence>
<protein>
    <submittedName>
        <fullName evidence="9">FtsX-like permease family protein</fullName>
    </submittedName>
</protein>
<dbReference type="InterPro" id="IPR003838">
    <property type="entry name" value="ABC3_permease_C"/>
</dbReference>
<dbReference type="PANTHER" id="PTHR30572:SF4">
    <property type="entry name" value="ABC TRANSPORTER PERMEASE YTRF"/>
    <property type="match status" value="1"/>
</dbReference>
<dbReference type="Proteomes" id="UP000681341">
    <property type="component" value="Unassembled WGS sequence"/>
</dbReference>
<keyword evidence="4 7" id="KW-1133">Transmembrane helix</keyword>
<evidence type="ECO:0000256" key="6">
    <source>
        <dbReference type="ARBA" id="ARBA00038076"/>
    </source>
</evidence>
<reference evidence="9 10" key="1">
    <citation type="submission" date="2021-03" db="EMBL/GenBank/DDBJ databases">
        <title>Glycomyces sp. nov., a novel actinomycete isolated from soil.</title>
        <authorList>
            <person name="Yang X."/>
            <person name="Xu X."/>
        </authorList>
    </citation>
    <scope>NUCLEOTIDE SEQUENCE [LARGE SCALE GENOMIC DNA]</scope>
    <source>
        <strain evidence="9 10">NEAU-S30</strain>
    </source>
</reference>
<dbReference type="InterPro" id="IPR050250">
    <property type="entry name" value="Macrolide_Exporter_MacB"/>
</dbReference>
<evidence type="ECO:0000256" key="5">
    <source>
        <dbReference type="ARBA" id="ARBA00023136"/>
    </source>
</evidence>
<feature type="transmembrane region" description="Helical" evidence="7">
    <location>
        <begin position="497"/>
        <end position="520"/>
    </location>
</feature>
<dbReference type="RefSeq" id="WP_208496608.1">
    <property type="nucleotide sequence ID" value="NZ_JAGFNP010000005.1"/>
</dbReference>
<feature type="transmembrane region" description="Helical" evidence="7">
    <location>
        <begin position="812"/>
        <end position="839"/>
    </location>
</feature>
<evidence type="ECO:0000256" key="1">
    <source>
        <dbReference type="ARBA" id="ARBA00004651"/>
    </source>
</evidence>
<keyword evidence="2" id="KW-1003">Cell membrane</keyword>
<feature type="transmembrane region" description="Helical" evidence="7">
    <location>
        <begin position="451"/>
        <end position="476"/>
    </location>
</feature>
<feature type="domain" description="ABC3 transporter permease C-terminal" evidence="8">
    <location>
        <begin position="818"/>
        <end position="933"/>
    </location>
</feature>
<evidence type="ECO:0000256" key="4">
    <source>
        <dbReference type="ARBA" id="ARBA00022989"/>
    </source>
</evidence>
<keyword evidence="3 7" id="KW-0812">Transmembrane</keyword>
<dbReference type="PANTHER" id="PTHR30572">
    <property type="entry name" value="MEMBRANE COMPONENT OF TRANSPORTER-RELATED"/>
    <property type="match status" value="1"/>
</dbReference>
<feature type="transmembrane region" description="Helical" evidence="7">
    <location>
        <begin position="912"/>
        <end position="933"/>
    </location>
</feature>
<evidence type="ECO:0000313" key="9">
    <source>
        <dbReference type="EMBL" id="MBO3733656.1"/>
    </source>
</evidence>
<feature type="transmembrane region" description="Helical" evidence="7">
    <location>
        <begin position="279"/>
        <end position="306"/>
    </location>
</feature>
<dbReference type="Pfam" id="PF02687">
    <property type="entry name" value="FtsX"/>
    <property type="match status" value="2"/>
</dbReference>
<organism evidence="9 10">
    <name type="scientific">Glycomyces niveus</name>
    <dbReference type="NCBI Taxonomy" id="2820287"/>
    <lineage>
        <taxon>Bacteria</taxon>
        <taxon>Bacillati</taxon>
        <taxon>Actinomycetota</taxon>
        <taxon>Actinomycetes</taxon>
        <taxon>Glycomycetales</taxon>
        <taxon>Glycomycetaceae</taxon>
        <taxon>Glycomyces</taxon>
    </lineage>
</organism>
<evidence type="ECO:0000256" key="7">
    <source>
        <dbReference type="SAM" id="Phobius"/>
    </source>
</evidence>
<comment type="subcellular location">
    <subcellularLocation>
        <location evidence="1">Cell membrane</location>
        <topology evidence="1">Multi-pass membrane protein</topology>
    </subcellularLocation>
</comment>
<gene>
    <name evidence="9" type="ORF">J5V16_12540</name>
</gene>
<feature type="transmembrane region" description="Helical" evidence="7">
    <location>
        <begin position="377"/>
        <end position="402"/>
    </location>
</feature>
<keyword evidence="10" id="KW-1185">Reference proteome</keyword>